<keyword evidence="3" id="KW-0813">Transport</keyword>
<dbReference type="Pfam" id="PF25967">
    <property type="entry name" value="RND-MFP_C"/>
    <property type="match status" value="1"/>
</dbReference>
<dbReference type="Proteomes" id="UP000779809">
    <property type="component" value="Unassembled WGS sequence"/>
</dbReference>
<feature type="domain" description="Multidrug resistance protein MdtA-like C-terminal permuted SH3" evidence="6">
    <location>
        <begin position="385"/>
        <end position="420"/>
    </location>
</feature>
<dbReference type="GO" id="GO:1990281">
    <property type="term" value="C:efflux pump complex"/>
    <property type="evidence" value="ECO:0007669"/>
    <property type="project" value="TreeGrafter"/>
</dbReference>
<dbReference type="Gene3D" id="2.40.420.20">
    <property type="match status" value="1"/>
</dbReference>
<dbReference type="InterPro" id="IPR006143">
    <property type="entry name" value="RND_pump_MFP"/>
</dbReference>
<accession>A0A932A897</accession>
<dbReference type="NCBIfam" id="TIGR01730">
    <property type="entry name" value="RND_mfp"/>
    <property type="match status" value="1"/>
</dbReference>
<feature type="domain" description="YknX-like beta-barrel" evidence="7">
    <location>
        <begin position="240"/>
        <end position="325"/>
    </location>
</feature>
<comment type="subcellular location">
    <subcellularLocation>
        <location evidence="1">Cell envelope</location>
    </subcellularLocation>
</comment>
<dbReference type="InterPro" id="IPR058625">
    <property type="entry name" value="MdtA-like_BSH"/>
</dbReference>
<comment type="caution">
    <text evidence="8">The sequence shown here is derived from an EMBL/GenBank/DDBJ whole genome shotgun (WGS) entry which is preliminary data.</text>
</comment>
<evidence type="ECO:0000259" key="7">
    <source>
        <dbReference type="Pfam" id="PF25990"/>
    </source>
</evidence>
<name>A0A932A897_9BACT</name>
<evidence type="ECO:0000259" key="5">
    <source>
        <dbReference type="Pfam" id="PF25917"/>
    </source>
</evidence>
<dbReference type="PANTHER" id="PTHR30469">
    <property type="entry name" value="MULTIDRUG RESISTANCE PROTEIN MDTA"/>
    <property type="match status" value="1"/>
</dbReference>
<dbReference type="Gene3D" id="2.40.30.170">
    <property type="match status" value="1"/>
</dbReference>
<evidence type="ECO:0000256" key="1">
    <source>
        <dbReference type="ARBA" id="ARBA00004196"/>
    </source>
</evidence>
<dbReference type="GO" id="GO:0015562">
    <property type="term" value="F:efflux transmembrane transporter activity"/>
    <property type="evidence" value="ECO:0007669"/>
    <property type="project" value="TreeGrafter"/>
</dbReference>
<dbReference type="EMBL" id="JACPNR010000005">
    <property type="protein sequence ID" value="MBI2677973.1"/>
    <property type="molecule type" value="Genomic_DNA"/>
</dbReference>
<feature type="domain" description="Multidrug resistance protein MdtA-like barrel-sandwich hybrid" evidence="5">
    <location>
        <begin position="59"/>
        <end position="221"/>
    </location>
</feature>
<evidence type="ECO:0000256" key="4">
    <source>
        <dbReference type="SAM" id="MobiDB-lite"/>
    </source>
</evidence>
<proteinExistence type="inferred from homology"/>
<reference evidence="8" key="1">
    <citation type="submission" date="2020-07" db="EMBL/GenBank/DDBJ databases">
        <title>Huge and variable diversity of episymbiotic CPR bacteria and DPANN archaea in groundwater ecosystems.</title>
        <authorList>
            <person name="He C.Y."/>
            <person name="Keren R."/>
            <person name="Whittaker M."/>
            <person name="Farag I.F."/>
            <person name="Doudna J."/>
            <person name="Cate J.H.D."/>
            <person name="Banfield J.F."/>
        </authorList>
    </citation>
    <scope>NUCLEOTIDE SEQUENCE</scope>
    <source>
        <strain evidence="8">NC_groundwater_580_Pr5_B-0.1um_64_19</strain>
    </source>
</reference>
<dbReference type="Pfam" id="PF25990">
    <property type="entry name" value="Beta-barrel_YknX"/>
    <property type="match status" value="1"/>
</dbReference>
<dbReference type="PANTHER" id="PTHR30469:SF33">
    <property type="entry name" value="SLR1207 PROTEIN"/>
    <property type="match status" value="1"/>
</dbReference>
<gene>
    <name evidence="8" type="ORF">HYX28_04255</name>
</gene>
<organism evidence="8 9">
    <name type="scientific">Candidatus Korobacter versatilis</name>
    <dbReference type="NCBI Taxonomy" id="658062"/>
    <lineage>
        <taxon>Bacteria</taxon>
        <taxon>Pseudomonadati</taxon>
        <taxon>Acidobacteriota</taxon>
        <taxon>Terriglobia</taxon>
        <taxon>Terriglobales</taxon>
        <taxon>Candidatus Korobacteraceae</taxon>
        <taxon>Candidatus Korobacter</taxon>
    </lineage>
</organism>
<dbReference type="Gene3D" id="2.40.50.100">
    <property type="match status" value="2"/>
</dbReference>
<dbReference type="SUPFAM" id="SSF111369">
    <property type="entry name" value="HlyD-like secretion proteins"/>
    <property type="match status" value="1"/>
</dbReference>
<dbReference type="InterPro" id="IPR058636">
    <property type="entry name" value="Beta-barrel_YknX"/>
</dbReference>
<protein>
    <submittedName>
        <fullName evidence="8">Efflux RND transporter periplasmic adaptor subunit</fullName>
    </submittedName>
</protein>
<evidence type="ECO:0000256" key="2">
    <source>
        <dbReference type="ARBA" id="ARBA00009477"/>
    </source>
</evidence>
<dbReference type="InterPro" id="IPR058627">
    <property type="entry name" value="MdtA-like_C"/>
</dbReference>
<sequence>MNKKLIIGIVVLVVVIGIVWGTVAFSGGNAPEVQSGKVAREDLATVVSASGEIKPKTYVNIGANAFGKITRLFVKEGDHVKKGQMLAQLENVQSNADVNAMRASLDVSRTDAVAAAAGIERAKADADRTKLDWDRAQGLYQQGLIPKSDYDTKKSAHDAAVAAYAQARAQNESASKRISQNAATLTRASDVLSKTQYVAPYDGVVTSLPVREGETVVVGIQNSPGSTLMTLADMSVITAEVRVDETDIVNVKLGQAAEVTIDAIPNTKFPGTVTEIGNIAILRSTGLATSQTTAGSQEAKDFKVVVTITTPPANLRPGLSTTAKITTASKQNTLAIPLQALTIRTKADLEEKKPGKGGVQAATPAKPDKDAKQELQGVFVLTGKGDKRKVEFKKVETGITGTTDVEVRSGLNEGDEIVTGSYKVLRTLKNGASVKVNNAAPKKEDK</sequence>
<evidence type="ECO:0000256" key="3">
    <source>
        <dbReference type="ARBA" id="ARBA00022448"/>
    </source>
</evidence>
<evidence type="ECO:0000313" key="9">
    <source>
        <dbReference type="Proteomes" id="UP000779809"/>
    </source>
</evidence>
<dbReference type="PRINTS" id="PR01490">
    <property type="entry name" value="RTXTOXIND"/>
</dbReference>
<comment type="similarity">
    <text evidence="2">Belongs to the membrane fusion protein (MFP) (TC 8.A.1) family.</text>
</comment>
<evidence type="ECO:0000313" key="8">
    <source>
        <dbReference type="EMBL" id="MBI2677973.1"/>
    </source>
</evidence>
<dbReference type="Pfam" id="PF25917">
    <property type="entry name" value="BSH_RND"/>
    <property type="match status" value="1"/>
</dbReference>
<dbReference type="AlphaFoldDB" id="A0A932A897"/>
<evidence type="ECO:0000259" key="6">
    <source>
        <dbReference type="Pfam" id="PF25967"/>
    </source>
</evidence>
<feature type="region of interest" description="Disordered" evidence="4">
    <location>
        <begin position="351"/>
        <end position="370"/>
    </location>
</feature>